<evidence type="ECO:0000313" key="2">
    <source>
        <dbReference type="Proteomes" id="UP000663864"/>
    </source>
</evidence>
<organism evidence="1 2">
    <name type="scientific">Rotaria sordida</name>
    <dbReference type="NCBI Taxonomy" id="392033"/>
    <lineage>
        <taxon>Eukaryota</taxon>
        <taxon>Metazoa</taxon>
        <taxon>Spiralia</taxon>
        <taxon>Gnathifera</taxon>
        <taxon>Rotifera</taxon>
        <taxon>Eurotatoria</taxon>
        <taxon>Bdelloidea</taxon>
        <taxon>Philodinida</taxon>
        <taxon>Philodinidae</taxon>
        <taxon>Rotaria</taxon>
    </lineage>
</organism>
<accession>A0A814E076</accession>
<evidence type="ECO:0000313" key="1">
    <source>
        <dbReference type="EMBL" id="CAF0959533.1"/>
    </source>
</evidence>
<reference evidence="1" key="1">
    <citation type="submission" date="2021-02" db="EMBL/GenBank/DDBJ databases">
        <authorList>
            <person name="Nowell W R."/>
        </authorList>
    </citation>
    <scope>NUCLEOTIDE SEQUENCE</scope>
</reference>
<dbReference type="EMBL" id="CAJNOT010000376">
    <property type="protein sequence ID" value="CAF0959533.1"/>
    <property type="molecule type" value="Genomic_DNA"/>
</dbReference>
<dbReference type="AlphaFoldDB" id="A0A814E076"/>
<gene>
    <name evidence="1" type="ORF">ZHD862_LOCUS10445</name>
</gene>
<sequence>WNQLDITIVILSIAGIFL</sequence>
<proteinExistence type="predicted"/>
<feature type="non-terminal residue" evidence="1">
    <location>
        <position position="1"/>
    </location>
</feature>
<name>A0A814E076_9BILA</name>
<protein>
    <submittedName>
        <fullName evidence="1">Uncharacterized protein</fullName>
    </submittedName>
</protein>
<dbReference type="Proteomes" id="UP000663864">
    <property type="component" value="Unassembled WGS sequence"/>
</dbReference>
<comment type="caution">
    <text evidence="1">The sequence shown here is derived from an EMBL/GenBank/DDBJ whole genome shotgun (WGS) entry which is preliminary data.</text>
</comment>